<sequence>MAKLFVYKVDYGRAPASGCATSRVGQGIKDNMSHARTRLSIDKSHVCMAMENKETKDLFLIFGPADG</sequence>
<feature type="non-terminal residue" evidence="1">
    <location>
        <position position="67"/>
    </location>
</feature>
<reference evidence="1" key="1">
    <citation type="submission" date="2022-07" db="EMBL/GenBank/DDBJ databases">
        <title>Phylogenomic reconstructions and comparative analyses of Kickxellomycotina fungi.</title>
        <authorList>
            <person name="Reynolds N.K."/>
            <person name="Stajich J.E."/>
            <person name="Barry K."/>
            <person name="Grigoriev I.V."/>
            <person name="Crous P."/>
            <person name="Smith M.E."/>
        </authorList>
    </citation>
    <scope>NUCLEOTIDE SEQUENCE</scope>
    <source>
        <strain evidence="1">NBRC 105414</strain>
    </source>
</reference>
<dbReference type="Proteomes" id="UP001140217">
    <property type="component" value="Unassembled WGS sequence"/>
</dbReference>
<evidence type="ECO:0000313" key="1">
    <source>
        <dbReference type="EMBL" id="KAJ2780577.1"/>
    </source>
</evidence>
<comment type="caution">
    <text evidence="1">The sequence shown here is derived from an EMBL/GenBank/DDBJ whole genome shotgun (WGS) entry which is preliminary data.</text>
</comment>
<name>A0A9W8HDY8_9FUNG</name>
<dbReference type="EMBL" id="JANBUL010000132">
    <property type="protein sequence ID" value="KAJ2780577.1"/>
    <property type="molecule type" value="Genomic_DNA"/>
</dbReference>
<protein>
    <submittedName>
        <fullName evidence="1">Uncharacterized protein</fullName>
    </submittedName>
</protein>
<proteinExistence type="predicted"/>
<gene>
    <name evidence="1" type="ORF">H4R18_003372</name>
</gene>
<evidence type="ECO:0000313" key="2">
    <source>
        <dbReference type="Proteomes" id="UP001140217"/>
    </source>
</evidence>
<dbReference type="AlphaFoldDB" id="A0A9W8HDY8"/>
<keyword evidence="2" id="KW-1185">Reference proteome</keyword>
<organism evidence="1 2">
    <name type="scientific">Coemansia javaensis</name>
    <dbReference type="NCBI Taxonomy" id="2761396"/>
    <lineage>
        <taxon>Eukaryota</taxon>
        <taxon>Fungi</taxon>
        <taxon>Fungi incertae sedis</taxon>
        <taxon>Zoopagomycota</taxon>
        <taxon>Kickxellomycotina</taxon>
        <taxon>Kickxellomycetes</taxon>
        <taxon>Kickxellales</taxon>
        <taxon>Kickxellaceae</taxon>
        <taxon>Coemansia</taxon>
    </lineage>
</organism>
<accession>A0A9W8HDY8</accession>